<evidence type="ECO:0000313" key="2">
    <source>
        <dbReference type="Proteomes" id="UP001310890"/>
    </source>
</evidence>
<proteinExistence type="predicted"/>
<comment type="caution">
    <text evidence="1">The sequence shown here is derived from an EMBL/GenBank/DDBJ whole genome shotgun (WGS) entry which is preliminary data.</text>
</comment>
<sequence>MVATAEELKNVLGTERLLETGFEREVEVAEELVDKAGVDFANEVDSAVETEWLLDGRFELKVELTTELSIKLDRETELNPVAVLKLEVWDVLVEVDIETDTLLELLEVNVIDELIIELSVLEHGIELSTEEVNPTRGAVEDGENVLSDTLIEYCRDMVGGMVAAESMEDTYELATEARRELKIGGKVAAESIDETYELGTEAGSVNGAEDEECVDVIADVDVVAEVIADSWPLDIDGVVPVVLEDDMREAVDGDMLIELLVLPGSVIEDVVLDDAAIADPVLPTADDCVMKLDVGFDVPYSLKGILLDVVIA</sequence>
<evidence type="ECO:0000313" key="1">
    <source>
        <dbReference type="EMBL" id="KAK5110819.1"/>
    </source>
</evidence>
<name>A0AAN7YFA4_9PEZI</name>
<protein>
    <submittedName>
        <fullName evidence="1">Uncharacterized protein</fullName>
    </submittedName>
</protein>
<accession>A0AAN7YFA4</accession>
<reference evidence="1" key="1">
    <citation type="submission" date="2023-08" db="EMBL/GenBank/DDBJ databases">
        <title>Black Yeasts Isolated from many extreme environments.</title>
        <authorList>
            <person name="Coleine C."/>
            <person name="Stajich J.E."/>
            <person name="Selbmann L."/>
        </authorList>
    </citation>
    <scope>NUCLEOTIDE SEQUENCE</scope>
    <source>
        <strain evidence="1">CCFEE 5401</strain>
    </source>
</reference>
<dbReference type="AlphaFoldDB" id="A0AAN7YFA4"/>
<dbReference type="EMBL" id="JAVRRL010000045">
    <property type="protein sequence ID" value="KAK5110819.1"/>
    <property type="molecule type" value="Genomic_DNA"/>
</dbReference>
<dbReference type="Proteomes" id="UP001310890">
    <property type="component" value="Unassembled WGS sequence"/>
</dbReference>
<gene>
    <name evidence="1" type="ORF">LTR62_005530</name>
</gene>
<organism evidence="1 2">
    <name type="scientific">Meristemomyces frigidus</name>
    <dbReference type="NCBI Taxonomy" id="1508187"/>
    <lineage>
        <taxon>Eukaryota</taxon>
        <taxon>Fungi</taxon>
        <taxon>Dikarya</taxon>
        <taxon>Ascomycota</taxon>
        <taxon>Pezizomycotina</taxon>
        <taxon>Dothideomycetes</taxon>
        <taxon>Dothideomycetidae</taxon>
        <taxon>Mycosphaerellales</taxon>
        <taxon>Teratosphaeriaceae</taxon>
        <taxon>Meristemomyces</taxon>
    </lineage>
</organism>